<keyword evidence="4" id="KW-1185">Reference proteome</keyword>
<evidence type="ECO:0000256" key="2">
    <source>
        <dbReference type="ARBA" id="ARBA00023002"/>
    </source>
</evidence>
<dbReference type="Pfam" id="PF00106">
    <property type="entry name" value="adh_short"/>
    <property type="match status" value="1"/>
</dbReference>
<dbReference type="Proteomes" id="UP000199614">
    <property type="component" value="Unassembled WGS sequence"/>
</dbReference>
<gene>
    <name evidence="3" type="ORF">SAMN05216207_1004191</name>
</gene>
<dbReference type="PRINTS" id="PR00081">
    <property type="entry name" value="GDHRDH"/>
</dbReference>
<dbReference type="RefSeq" id="WP_093338599.1">
    <property type="nucleotide sequence ID" value="NZ_FOUY01000004.1"/>
</dbReference>
<protein>
    <submittedName>
        <fullName evidence="3">Short-chain dehydrogenase</fullName>
    </submittedName>
</protein>
<proteinExistence type="inferred from homology"/>
<dbReference type="InterPro" id="IPR002347">
    <property type="entry name" value="SDR_fam"/>
</dbReference>
<organism evidence="3 4">
    <name type="scientific">Pseudonocardia ammonioxydans</name>
    <dbReference type="NCBI Taxonomy" id="260086"/>
    <lineage>
        <taxon>Bacteria</taxon>
        <taxon>Bacillati</taxon>
        <taxon>Actinomycetota</taxon>
        <taxon>Actinomycetes</taxon>
        <taxon>Pseudonocardiales</taxon>
        <taxon>Pseudonocardiaceae</taxon>
        <taxon>Pseudonocardia</taxon>
    </lineage>
</organism>
<dbReference type="InterPro" id="IPR020904">
    <property type="entry name" value="Sc_DH/Rdtase_CS"/>
</dbReference>
<comment type="similarity">
    <text evidence="1">Belongs to the short-chain dehydrogenases/reductases (SDR) family.</text>
</comment>
<dbReference type="InterPro" id="IPR036291">
    <property type="entry name" value="NAD(P)-bd_dom_sf"/>
</dbReference>
<dbReference type="SUPFAM" id="SSF51735">
    <property type="entry name" value="NAD(P)-binding Rossmann-fold domains"/>
    <property type="match status" value="1"/>
</dbReference>
<sequence>MIGQRRRAGRHEIPAHAPRSAVVTGAARGIGAAIATELVGRGYRVLVTDLDAAAAQATADRIGAAGGFAHDVTDPAAAHAVVRAAQELAPLGAWVANAGVGFDGTLTELSDAHARALVEVNLLGVMWGARAAVAAFREQAAAGLAHGGEIGATVSLSALGPVPGLSVYAASKAGALSLVSGLASEVRAEGIRVHAICPDGVNTDLLRGMKPGGQGQALVRSGTLVTTEQVAAGLVGMFGTGRVYRTIPAWRGAMLRLTALLPGPALRLEPAMRAVGARKARALRPE</sequence>
<dbReference type="GO" id="GO:0016491">
    <property type="term" value="F:oxidoreductase activity"/>
    <property type="evidence" value="ECO:0007669"/>
    <property type="project" value="UniProtKB-KW"/>
</dbReference>
<reference evidence="3 4" key="1">
    <citation type="submission" date="2016-10" db="EMBL/GenBank/DDBJ databases">
        <authorList>
            <person name="de Groot N.N."/>
        </authorList>
    </citation>
    <scope>NUCLEOTIDE SEQUENCE [LARGE SCALE GENOMIC DNA]</scope>
    <source>
        <strain evidence="3 4">CGMCC 4.1877</strain>
    </source>
</reference>
<dbReference type="CDD" id="cd05233">
    <property type="entry name" value="SDR_c"/>
    <property type="match status" value="1"/>
</dbReference>
<dbReference type="PANTHER" id="PTHR43669:SF3">
    <property type="entry name" value="ALCOHOL DEHYDROGENASE, PUTATIVE (AFU_ORTHOLOGUE AFUA_3G03445)-RELATED"/>
    <property type="match status" value="1"/>
</dbReference>
<dbReference type="PANTHER" id="PTHR43669">
    <property type="entry name" value="5-KETO-D-GLUCONATE 5-REDUCTASE"/>
    <property type="match status" value="1"/>
</dbReference>
<dbReference type="STRING" id="260086.SAMN05216207_1004191"/>
<evidence type="ECO:0000313" key="4">
    <source>
        <dbReference type="Proteomes" id="UP000199614"/>
    </source>
</evidence>
<keyword evidence="2" id="KW-0560">Oxidoreductase</keyword>
<name>A0A1I4UND7_PSUAM</name>
<dbReference type="PROSITE" id="PS00061">
    <property type="entry name" value="ADH_SHORT"/>
    <property type="match status" value="1"/>
</dbReference>
<evidence type="ECO:0000256" key="1">
    <source>
        <dbReference type="ARBA" id="ARBA00006484"/>
    </source>
</evidence>
<dbReference type="Gene3D" id="3.40.50.720">
    <property type="entry name" value="NAD(P)-binding Rossmann-like Domain"/>
    <property type="match status" value="1"/>
</dbReference>
<evidence type="ECO:0000313" key="3">
    <source>
        <dbReference type="EMBL" id="SFM90448.1"/>
    </source>
</evidence>
<dbReference type="EMBL" id="FOUY01000004">
    <property type="protein sequence ID" value="SFM90448.1"/>
    <property type="molecule type" value="Genomic_DNA"/>
</dbReference>
<accession>A0A1I4UND7</accession>
<dbReference type="OrthoDB" id="5178125at2"/>
<dbReference type="AlphaFoldDB" id="A0A1I4UND7"/>